<dbReference type="Gene3D" id="2.40.330.10">
    <property type="entry name" value="DNA-binding pseudobarrel domain"/>
    <property type="match status" value="1"/>
</dbReference>
<dbReference type="AlphaFoldDB" id="A0AAV0ZLF7"/>
<evidence type="ECO:0000256" key="3">
    <source>
        <dbReference type="ARBA" id="ARBA00023125"/>
    </source>
</evidence>
<comment type="subcellular location">
    <subcellularLocation>
        <location evidence="1">Nucleus</location>
    </subcellularLocation>
</comment>
<evidence type="ECO:0000313" key="8">
    <source>
        <dbReference type="Proteomes" id="UP001157006"/>
    </source>
</evidence>
<reference evidence="7 8" key="1">
    <citation type="submission" date="2023-01" db="EMBL/GenBank/DDBJ databases">
        <authorList>
            <person name="Kreplak J."/>
        </authorList>
    </citation>
    <scope>NUCLEOTIDE SEQUENCE [LARGE SCALE GENOMIC DNA]</scope>
</reference>
<dbReference type="PANTHER" id="PTHR31541">
    <property type="entry name" value="B3 DOMAIN PLANT PROTEIN-RELATED"/>
    <property type="match status" value="1"/>
</dbReference>
<keyword evidence="2" id="KW-0805">Transcription regulation</keyword>
<dbReference type="PANTHER" id="PTHR31541:SF33">
    <property type="entry name" value="DUF313 DOMAIN PROTEIN"/>
    <property type="match status" value="1"/>
</dbReference>
<accession>A0AAV0ZLF7</accession>
<keyword evidence="4" id="KW-0804">Transcription</keyword>
<dbReference type="InterPro" id="IPR005508">
    <property type="entry name" value="At2g31720-like"/>
</dbReference>
<dbReference type="Pfam" id="PF03754">
    <property type="entry name" value="At2g31720-like"/>
    <property type="match status" value="1"/>
</dbReference>
<dbReference type="Proteomes" id="UP001157006">
    <property type="component" value="Chromosome 2"/>
</dbReference>
<sequence length="125" mass="14756">MPITQIKSDFLTEIEKATLKTRDQEGKPIGIKVTVLDPCFNEFSLFLKKWNMKTTSIYILHQDWTPVLLENNFKENQKLDIWSFRVNEKLYLLLNSNESQEIEESKELKNSTVVSKMKKDEDVKE</sequence>
<protein>
    <recommendedName>
        <fullName evidence="9">B3 domain-containing protein</fullName>
    </recommendedName>
</protein>
<dbReference type="GO" id="GO:0003677">
    <property type="term" value="F:DNA binding"/>
    <property type="evidence" value="ECO:0007669"/>
    <property type="project" value="UniProtKB-KW"/>
</dbReference>
<keyword evidence="5" id="KW-0539">Nucleus</keyword>
<proteinExistence type="predicted"/>
<keyword evidence="3" id="KW-0238">DNA-binding</keyword>
<dbReference type="SUPFAM" id="SSF101936">
    <property type="entry name" value="DNA-binding pseudobarrel domain"/>
    <property type="match status" value="1"/>
</dbReference>
<gene>
    <name evidence="7" type="ORF">VFH_II087840</name>
</gene>
<organism evidence="7 8">
    <name type="scientific">Vicia faba</name>
    <name type="common">Broad bean</name>
    <name type="synonym">Faba vulgaris</name>
    <dbReference type="NCBI Taxonomy" id="3906"/>
    <lineage>
        <taxon>Eukaryota</taxon>
        <taxon>Viridiplantae</taxon>
        <taxon>Streptophyta</taxon>
        <taxon>Embryophyta</taxon>
        <taxon>Tracheophyta</taxon>
        <taxon>Spermatophyta</taxon>
        <taxon>Magnoliopsida</taxon>
        <taxon>eudicotyledons</taxon>
        <taxon>Gunneridae</taxon>
        <taxon>Pentapetalae</taxon>
        <taxon>rosids</taxon>
        <taxon>fabids</taxon>
        <taxon>Fabales</taxon>
        <taxon>Fabaceae</taxon>
        <taxon>Papilionoideae</taxon>
        <taxon>50 kb inversion clade</taxon>
        <taxon>NPAAA clade</taxon>
        <taxon>Hologalegina</taxon>
        <taxon>IRL clade</taxon>
        <taxon>Fabeae</taxon>
        <taxon>Vicia</taxon>
    </lineage>
</organism>
<dbReference type="GO" id="GO:0005634">
    <property type="term" value="C:nucleus"/>
    <property type="evidence" value="ECO:0007669"/>
    <property type="project" value="UniProtKB-SubCell"/>
</dbReference>
<evidence type="ECO:0000256" key="6">
    <source>
        <dbReference type="SAM" id="MobiDB-lite"/>
    </source>
</evidence>
<name>A0AAV0ZLF7_VICFA</name>
<evidence type="ECO:0000256" key="2">
    <source>
        <dbReference type="ARBA" id="ARBA00023015"/>
    </source>
</evidence>
<dbReference type="InterPro" id="IPR015300">
    <property type="entry name" value="DNA-bd_pseudobarrel_sf"/>
</dbReference>
<feature type="region of interest" description="Disordered" evidence="6">
    <location>
        <begin position="103"/>
        <end position="125"/>
    </location>
</feature>
<evidence type="ECO:0008006" key="9">
    <source>
        <dbReference type="Google" id="ProtNLM"/>
    </source>
</evidence>
<evidence type="ECO:0000256" key="4">
    <source>
        <dbReference type="ARBA" id="ARBA00023163"/>
    </source>
</evidence>
<evidence type="ECO:0000313" key="7">
    <source>
        <dbReference type="EMBL" id="CAI8597567.1"/>
    </source>
</evidence>
<evidence type="ECO:0000256" key="5">
    <source>
        <dbReference type="ARBA" id="ARBA00023242"/>
    </source>
</evidence>
<keyword evidence="8" id="KW-1185">Reference proteome</keyword>
<evidence type="ECO:0000256" key="1">
    <source>
        <dbReference type="ARBA" id="ARBA00004123"/>
    </source>
</evidence>
<dbReference type="EMBL" id="OX451737">
    <property type="protein sequence ID" value="CAI8597567.1"/>
    <property type="molecule type" value="Genomic_DNA"/>
</dbReference>